<feature type="domain" description="Transglutaminase-like" evidence="1">
    <location>
        <begin position="197"/>
        <end position="277"/>
    </location>
</feature>
<dbReference type="Gene3D" id="2.60.40.3140">
    <property type="match status" value="1"/>
</dbReference>
<dbReference type="Proteomes" id="UP001485459">
    <property type="component" value="Chromosome"/>
</dbReference>
<dbReference type="Pfam" id="PF01841">
    <property type="entry name" value="Transglut_core"/>
    <property type="match status" value="1"/>
</dbReference>
<sequence length="562" mass="63904">MQEYYDKFREIKDISGALYDAQGNQLRKLKQSEVRDQSAVSDNNLMDDGRMKTHNFYHKVYPYTVTYEIEYRNRFTASMPRWVPQGSYQYAVEHSRMEVSVPEGFDLRFRQYQYVGNPEQKAEKGGKQLVWEVKNIAAMQEEPYTGPLRDRSTVVYLAPGKFSFAEYDGDMSTWENFGRFQATLNQGRDVLPANIKATVAQLTANAKTDGEKIRILYEYMQKNTRYISIQLGIGGWQPFDATYVATKGYGDCKALANYMKSLLAEAGIRSHYTLVHAGDGETDFMEDFTVDQFNHIILCVPGAKDTTWLECTSQTAPAGYLGSFTNDRPVLLITEQGGKLVRTPAYPAAQNLQHRMITAEADEAGNLKVHCHTRYTGLQQDDYHGLVNYLNKEKQLEVLKKRLNLPSFDISRLEYTATAGALPVPEMKESLELTVPNYASITGKRLFITPNILNRRNNKLSGESGRTTDIYLRMPYQDADTVQIILPAGYTPESVFAPVELASPFGSYSAKVTVEGNRLLYVRRLEMKAGRFPAKDYGELEAFFNQIYKSDRNRVVLVKKEA</sequence>
<evidence type="ECO:0000259" key="1">
    <source>
        <dbReference type="Pfam" id="PF01841"/>
    </source>
</evidence>
<accession>A0ABZ2YVH6</accession>
<dbReference type="RefSeq" id="WP_341838640.1">
    <property type="nucleotide sequence ID" value="NZ_CP149822.1"/>
</dbReference>
<evidence type="ECO:0000313" key="3">
    <source>
        <dbReference type="EMBL" id="WZN43845.1"/>
    </source>
</evidence>
<dbReference type="InterPro" id="IPR002931">
    <property type="entry name" value="Transglutaminase-like"/>
</dbReference>
<evidence type="ECO:0000259" key="2">
    <source>
        <dbReference type="Pfam" id="PF12969"/>
    </source>
</evidence>
<proteinExistence type="predicted"/>
<dbReference type="SUPFAM" id="SSF54001">
    <property type="entry name" value="Cysteine proteinases"/>
    <property type="match status" value="1"/>
</dbReference>
<dbReference type="Pfam" id="PF12969">
    <property type="entry name" value="DUF3857"/>
    <property type="match status" value="1"/>
</dbReference>
<keyword evidence="4" id="KW-1185">Reference proteome</keyword>
<gene>
    <name evidence="3" type="ORF">WJU16_02595</name>
</gene>
<name>A0ABZ2YVH6_9BACT</name>
<protein>
    <submittedName>
        <fullName evidence="3">Transglutaminase-like domain-containing protein</fullName>
    </submittedName>
</protein>
<feature type="domain" description="DUF3857" evidence="2">
    <location>
        <begin position="4"/>
        <end position="139"/>
    </location>
</feature>
<evidence type="ECO:0000313" key="4">
    <source>
        <dbReference type="Proteomes" id="UP001485459"/>
    </source>
</evidence>
<dbReference type="Gene3D" id="2.60.120.1130">
    <property type="match status" value="1"/>
</dbReference>
<dbReference type="InterPro" id="IPR038765">
    <property type="entry name" value="Papain-like_cys_pep_sf"/>
</dbReference>
<dbReference type="Gene3D" id="3.10.620.30">
    <property type="match status" value="1"/>
</dbReference>
<dbReference type="InterPro" id="IPR024618">
    <property type="entry name" value="DUF3857"/>
</dbReference>
<reference evidence="4" key="1">
    <citation type="submission" date="2024-03" db="EMBL/GenBank/DDBJ databases">
        <title>Chitinophaga horti sp. nov., isolated from garden soil.</title>
        <authorList>
            <person name="Lee D.S."/>
            <person name="Han D.M."/>
            <person name="Baek J.H."/>
            <person name="Choi D.G."/>
            <person name="Jeon J.H."/>
            <person name="Jeon C.O."/>
        </authorList>
    </citation>
    <scope>NUCLEOTIDE SEQUENCE [LARGE SCALE GENOMIC DNA]</scope>
    <source>
        <strain evidence="4">GPA1</strain>
    </source>
</reference>
<organism evidence="3 4">
    <name type="scientific">Chitinophaga pollutisoli</name>
    <dbReference type="NCBI Taxonomy" id="3133966"/>
    <lineage>
        <taxon>Bacteria</taxon>
        <taxon>Pseudomonadati</taxon>
        <taxon>Bacteroidota</taxon>
        <taxon>Chitinophagia</taxon>
        <taxon>Chitinophagales</taxon>
        <taxon>Chitinophagaceae</taxon>
        <taxon>Chitinophaga</taxon>
    </lineage>
</organism>
<dbReference type="EMBL" id="CP149822">
    <property type="protein sequence ID" value="WZN43845.1"/>
    <property type="molecule type" value="Genomic_DNA"/>
</dbReference>